<dbReference type="Proteomes" id="UP001519460">
    <property type="component" value="Unassembled WGS sequence"/>
</dbReference>
<dbReference type="EMBL" id="JACVVK020000078">
    <property type="protein sequence ID" value="KAK7495058.1"/>
    <property type="molecule type" value="Genomic_DNA"/>
</dbReference>
<evidence type="ECO:0000313" key="1">
    <source>
        <dbReference type="EMBL" id="KAK7495058.1"/>
    </source>
</evidence>
<accession>A0ABD0L6U3</accession>
<reference evidence="1 2" key="1">
    <citation type="journal article" date="2023" name="Sci. Data">
        <title>Genome assembly of the Korean intertidal mud-creeper Batillaria attramentaria.</title>
        <authorList>
            <person name="Patra A.K."/>
            <person name="Ho P.T."/>
            <person name="Jun S."/>
            <person name="Lee S.J."/>
            <person name="Kim Y."/>
            <person name="Won Y.J."/>
        </authorList>
    </citation>
    <scope>NUCLEOTIDE SEQUENCE [LARGE SCALE GENOMIC DNA]</scope>
    <source>
        <strain evidence="1">Wonlab-2016</strain>
    </source>
</reference>
<sequence>MIQRIAPSLSRRKWPAQTPELCVVCLGSFYVLLVETQILYGAEARSAIFDSLPYVKKETDENSRLEEITKRLRLRFRNYLQVLRTNKITVENLYKFHVKQPITQQYDCCSIPCKDFKPESLYGCKINRQTSCDLIPPSIPKGSFNPGRNLTEVWRSNVQYFPSLKWQYFISVLGLHSEYPASSFRWLGDCHTPIAPRNRHACHNIHDTRHRTSLNAVVRSLIVLKFVGGTDPSSPYTYYEISGACPFQCSSRFKTCLLCIVVCLEEAVDGLTFAADFLGVGAMDITIGSQQAEAGDVCRSEHTKNSPSDIWWRRLVRVIKPSKGHRFYGAVQCSHKSSPTGSGSFLFLLHQPCLHFISNSHLALCGYWLAHLGVDSVLSLSLAPENFALAGNRWASSPCLVPITARRGPEL</sequence>
<name>A0ABD0L6U3_9CAEN</name>
<organism evidence="1 2">
    <name type="scientific">Batillaria attramentaria</name>
    <dbReference type="NCBI Taxonomy" id="370345"/>
    <lineage>
        <taxon>Eukaryota</taxon>
        <taxon>Metazoa</taxon>
        <taxon>Spiralia</taxon>
        <taxon>Lophotrochozoa</taxon>
        <taxon>Mollusca</taxon>
        <taxon>Gastropoda</taxon>
        <taxon>Caenogastropoda</taxon>
        <taxon>Sorbeoconcha</taxon>
        <taxon>Cerithioidea</taxon>
        <taxon>Batillariidae</taxon>
        <taxon>Batillaria</taxon>
    </lineage>
</organism>
<protein>
    <submittedName>
        <fullName evidence="1">Uncharacterized protein</fullName>
    </submittedName>
</protein>
<keyword evidence="2" id="KW-1185">Reference proteome</keyword>
<gene>
    <name evidence="1" type="ORF">BaRGS_00013698</name>
</gene>
<dbReference type="AlphaFoldDB" id="A0ABD0L6U3"/>
<proteinExistence type="predicted"/>
<comment type="caution">
    <text evidence="1">The sequence shown here is derived from an EMBL/GenBank/DDBJ whole genome shotgun (WGS) entry which is preliminary data.</text>
</comment>
<evidence type="ECO:0000313" key="2">
    <source>
        <dbReference type="Proteomes" id="UP001519460"/>
    </source>
</evidence>